<feature type="domain" description="DJ-1/PfpI" evidence="1">
    <location>
        <begin position="33"/>
        <end position="181"/>
    </location>
</feature>
<dbReference type="InterPro" id="IPR002818">
    <property type="entry name" value="DJ-1/PfpI"/>
</dbReference>
<dbReference type="PANTHER" id="PTHR43130">
    <property type="entry name" value="ARAC-FAMILY TRANSCRIPTIONAL REGULATOR"/>
    <property type="match status" value="1"/>
</dbReference>
<dbReference type="SUPFAM" id="SSF52317">
    <property type="entry name" value="Class I glutamine amidotransferase-like"/>
    <property type="match status" value="1"/>
</dbReference>
<dbReference type="Proteomes" id="UP001174934">
    <property type="component" value="Unassembled WGS sequence"/>
</dbReference>
<reference evidence="2" key="1">
    <citation type="submission" date="2023-06" db="EMBL/GenBank/DDBJ databases">
        <title>Genome-scale phylogeny and comparative genomics of the fungal order Sordariales.</title>
        <authorList>
            <consortium name="Lawrence Berkeley National Laboratory"/>
            <person name="Hensen N."/>
            <person name="Bonometti L."/>
            <person name="Westerberg I."/>
            <person name="Brannstrom I.O."/>
            <person name="Guillou S."/>
            <person name="Cros-Aarteil S."/>
            <person name="Calhoun S."/>
            <person name="Haridas S."/>
            <person name="Kuo A."/>
            <person name="Mondo S."/>
            <person name="Pangilinan J."/>
            <person name="Riley R."/>
            <person name="LaButti K."/>
            <person name="Andreopoulos B."/>
            <person name="Lipzen A."/>
            <person name="Chen C."/>
            <person name="Yanf M."/>
            <person name="Daum C."/>
            <person name="Ng V."/>
            <person name="Clum A."/>
            <person name="Steindorff A."/>
            <person name="Ohm R."/>
            <person name="Martin F."/>
            <person name="Silar P."/>
            <person name="Natvig D."/>
            <person name="Lalanne C."/>
            <person name="Gautier V."/>
            <person name="Ament-velasquez S.L."/>
            <person name="Kruys A."/>
            <person name="Hutchinson M.I."/>
            <person name="Powell A.J."/>
            <person name="Barry K."/>
            <person name="Miller A.N."/>
            <person name="Grigoriev I.V."/>
            <person name="Debuchy R."/>
            <person name="Gladieux P."/>
            <person name="Thoren M.H."/>
            <person name="Johannesson H."/>
        </authorList>
    </citation>
    <scope>NUCLEOTIDE SEQUENCE</scope>
    <source>
        <strain evidence="2">SMH3391-2</strain>
    </source>
</reference>
<dbReference type="Gene3D" id="3.40.50.880">
    <property type="match status" value="1"/>
</dbReference>
<protein>
    <submittedName>
        <fullName evidence="2">Class I glutamine amidotransferase-like protein</fullName>
    </submittedName>
</protein>
<name>A0AA40CAK7_9PEZI</name>
<comment type="caution">
    <text evidence="2">The sequence shown here is derived from an EMBL/GenBank/DDBJ whole genome shotgun (WGS) entry which is preliminary data.</text>
</comment>
<keyword evidence="3" id="KW-1185">Reference proteome</keyword>
<proteinExistence type="predicted"/>
<dbReference type="EMBL" id="JAULSR010000002">
    <property type="protein sequence ID" value="KAK0630353.1"/>
    <property type="molecule type" value="Genomic_DNA"/>
</dbReference>
<dbReference type="PANTHER" id="PTHR43130:SF7">
    <property type="entry name" value="DJ-1_PFPI DOMAIN-CONTAINING PROTEIN"/>
    <property type="match status" value="1"/>
</dbReference>
<dbReference type="AlphaFoldDB" id="A0AA40CAK7"/>
<dbReference type="InterPro" id="IPR052158">
    <property type="entry name" value="INH-QAR"/>
</dbReference>
<sequence>MFEHVQLSDIVGIDIFGNLSREYMDQVKAGVPEVVGPFDKFAIDIEFLYLATTLEPTWTTPGMKILPTVTYDDCPRDLDMVIIGGPMPDHRPPQADRFMKEAWTKTPVWITTCIGSVWLASSGVLDGMTVTTNREFLGIAGAAHPAVKWLDQRWVVNQKPYDGKDVKGELWTSGGAGAGIDMIANYCLQHYDPKFVTYMALNGLQFNPEESNGQFYKL</sequence>
<organism evidence="2 3">
    <name type="scientific">Bombardia bombarda</name>
    <dbReference type="NCBI Taxonomy" id="252184"/>
    <lineage>
        <taxon>Eukaryota</taxon>
        <taxon>Fungi</taxon>
        <taxon>Dikarya</taxon>
        <taxon>Ascomycota</taxon>
        <taxon>Pezizomycotina</taxon>
        <taxon>Sordariomycetes</taxon>
        <taxon>Sordariomycetidae</taxon>
        <taxon>Sordariales</taxon>
        <taxon>Lasiosphaeriaceae</taxon>
        <taxon>Bombardia</taxon>
    </lineage>
</organism>
<dbReference type="Pfam" id="PF01965">
    <property type="entry name" value="DJ-1_PfpI"/>
    <property type="match status" value="1"/>
</dbReference>
<evidence type="ECO:0000313" key="3">
    <source>
        <dbReference type="Proteomes" id="UP001174934"/>
    </source>
</evidence>
<evidence type="ECO:0000259" key="1">
    <source>
        <dbReference type="Pfam" id="PF01965"/>
    </source>
</evidence>
<gene>
    <name evidence="2" type="ORF">B0T17DRAFT_576500</name>
</gene>
<accession>A0AA40CAK7</accession>
<dbReference type="InterPro" id="IPR029062">
    <property type="entry name" value="Class_I_gatase-like"/>
</dbReference>
<evidence type="ECO:0000313" key="2">
    <source>
        <dbReference type="EMBL" id="KAK0630353.1"/>
    </source>
</evidence>
<keyword evidence="2" id="KW-0315">Glutamine amidotransferase</keyword>